<dbReference type="PANTHER" id="PTHR24421:SF56">
    <property type="entry name" value="OXYGEN SENSOR HISTIDINE KINASE RESPONSE REGULATOR DOST"/>
    <property type="match status" value="1"/>
</dbReference>
<keyword evidence="2 6" id="KW-0418">Kinase</keyword>
<dbReference type="RefSeq" id="WP_044883660.1">
    <property type="nucleotide sequence ID" value="NZ_JYFN01000004.1"/>
</dbReference>
<evidence type="ECO:0000313" key="7">
    <source>
        <dbReference type="Proteomes" id="UP000032545"/>
    </source>
</evidence>
<dbReference type="Gene3D" id="3.30.565.10">
    <property type="entry name" value="Histidine kinase-like ATPase, C-terminal domain"/>
    <property type="match status" value="1"/>
</dbReference>
<dbReference type="EMBL" id="JYFN01000004">
    <property type="protein sequence ID" value="KJE24910.1"/>
    <property type="molecule type" value="Genomic_DNA"/>
</dbReference>
<reference evidence="6 7" key="2">
    <citation type="journal article" date="2016" name="Genome Announc.">
        <title>Permanent Draft Genome Sequences for Two Variants of Frankia sp. Strain CpI1, the First Frankia Strain Isolated from Root Nodules of Comptonia peregrina.</title>
        <authorList>
            <person name="Oshone R."/>
            <person name="Hurst S.G.IV."/>
            <person name="Abebe-Akele F."/>
            <person name="Simpson S."/>
            <person name="Morris K."/>
            <person name="Thomas W.K."/>
            <person name="Tisa L.S."/>
        </authorList>
    </citation>
    <scope>NUCLEOTIDE SEQUENCE [LARGE SCALE GENOMIC DNA]</scope>
    <source>
        <strain evidence="7">CpI1-S</strain>
    </source>
</reference>
<evidence type="ECO:0000256" key="2">
    <source>
        <dbReference type="ARBA" id="ARBA00022777"/>
    </source>
</evidence>
<proteinExistence type="predicted"/>
<dbReference type="Pfam" id="PF07730">
    <property type="entry name" value="HisKA_3"/>
    <property type="match status" value="1"/>
</dbReference>
<dbReference type="Gene3D" id="1.20.5.1930">
    <property type="match status" value="1"/>
</dbReference>
<sequence length="588" mass="61843">MTVVPSDGRPWAVPAAGDPSPLDELRTRLSAQVDEVASMQSRMQGLLDAVVDVARELSLPVTLRRIAQAASQLVDAEYGALGVIGEAGEITELIHVGFAEGVPGTIGRLPLGRGLIGESLRYPRPLRVADVAGHPAAVGFPPGHPRFDTFLNVPIMVRGEAFGTLFLGAKRGGGEFSREDESLACALAAAVGFAIENARLYEATRRRQAWLSASAEITTALLSVADPEEALELVARRARQATAARLAAILVPDAAGLVVGVVDGPGQEHLRGRVFTGNERMTEAMRTGRAVLVGAGAPGGPLLGPETPDATAMVGMVVPLMAGGRALGILVLGTSGPFETFSGLDLEMAAAFAGQAALSLELARIHRDRERLAVFEERDRIARDLHDVVIQRLFATGLQMQSLARVLDGPAAGRLHVAADELDQTIADIRQTIFSLTVADLDGADLGTEIRSIVAQTERALGISPTIRVDGPIDRRVPAAIRPHMLAALREALSNIARHARATRIDVLLRVTSVDVLVEVRDDGCGPGGASRSSGLANLRRRALDLGGRMGFGPGENGIGTTVTWLVPLITPPGALHAYSPADHSTAR</sequence>
<dbReference type="Pfam" id="PF13185">
    <property type="entry name" value="GAF_2"/>
    <property type="match status" value="1"/>
</dbReference>
<feature type="domain" description="GAF" evidence="4">
    <location>
        <begin position="58"/>
        <end position="205"/>
    </location>
</feature>
<dbReference type="GO" id="GO:0016020">
    <property type="term" value="C:membrane"/>
    <property type="evidence" value="ECO:0007669"/>
    <property type="project" value="InterPro"/>
</dbReference>
<reference evidence="7" key="1">
    <citation type="submission" date="2015-02" db="EMBL/GenBank/DDBJ databases">
        <title>Draft Genome of Frankia sp. CpI1-S.</title>
        <authorList>
            <person name="Oshone R.T."/>
            <person name="Ngom M."/>
            <person name="Ghodhbane-Gtari F."/>
            <person name="Gtari M."/>
            <person name="Morris K."/>
            <person name="Thomas K."/>
            <person name="Sen A."/>
            <person name="Tisa L.S."/>
        </authorList>
    </citation>
    <scope>NUCLEOTIDE SEQUENCE [LARGE SCALE GENOMIC DNA]</scope>
    <source>
        <strain evidence="7">CpI1-S</strain>
    </source>
</reference>
<name>A0A0D8BLD2_9ACTN</name>
<dbReference type="SUPFAM" id="SSF55781">
    <property type="entry name" value="GAF domain-like"/>
    <property type="match status" value="2"/>
</dbReference>
<feature type="domain" description="GAF" evidence="4">
    <location>
        <begin position="226"/>
        <end position="370"/>
    </location>
</feature>
<dbReference type="PATRIC" id="fig|1502723.3.peg.3496"/>
<dbReference type="GO" id="GO:0000155">
    <property type="term" value="F:phosphorelay sensor kinase activity"/>
    <property type="evidence" value="ECO:0007669"/>
    <property type="project" value="InterPro"/>
</dbReference>
<dbReference type="InterPro" id="IPR050482">
    <property type="entry name" value="Sensor_HK_TwoCompSys"/>
</dbReference>
<dbReference type="InterPro" id="IPR003018">
    <property type="entry name" value="GAF"/>
</dbReference>
<comment type="caution">
    <text evidence="6">The sequence shown here is derived from an EMBL/GenBank/DDBJ whole genome shotgun (WGS) entry which is preliminary data.</text>
</comment>
<dbReference type="Pfam" id="PF01590">
    <property type="entry name" value="GAF"/>
    <property type="match status" value="1"/>
</dbReference>
<dbReference type="Gene3D" id="3.30.450.40">
    <property type="match status" value="2"/>
</dbReference>
<dbReference type="InterPro" id="IPR003594">
    <property type="entry name" value="HATPase_dom"/>
</dbReference>
<accession>A0A0D8BLD2</accession>
<dbReference type="InterPro" id="IPR036890">
    <property type="entry name" value="HATPase_C_sf"/>
</dbReference>
<protein>
    <submittedName>
        <fullName evidence="6">Histidine kinase</fullName>
    </submittedName>
</protein>
<keyword evidence="7" id="KW-1185">Reference proteome</keyword>
<feature type="domain" description="Histidine kinase/HSP90-like ATPase" evidence="5">
    <location>
        <begin position="480"/>
        <end position="571"/>
    </location>
</feature>
<dbReference type="SMART" id="SM00387">
    <property type="entry name" value="HATPase_c"/>
    <property type="match status" value="1"/>
</dbReference>
<dbReference type="Proteomes" id="UP000032545">
    <property type="component" value="Unassembled WGS sequence"/>
</dbReference>
<dbReference type="PANTHER" id="PTHR24421">
    <property type="entry name" value="NITRATE/NITRITE SENSOR PROTEIN NARX-RELATED"/>
    <property type="match status" value="1"/>
</dbReference>
<dbReference type="CDD" id="cd16917">
    <property type="entry name" value="HATPase_UhpB-NarQ-NarX-like"/>
    <property type="match status" value="1"/>
</dbReference>
<dbReference type="InterPro" id="IPR029016">
    <property type="entry name" value="GAF-like_dom_sf"/>
</dbReference>
<dbReference type="GO" id="GO:0046983">
    <property type="term" value="F:protein dimerization activity"/>
    <property type="evidence" value="ECO:0007669"/>
    <property type="project" value="InterPro"/>
</dbReference>
<evidence type="ECO:0000256" key="1">
    <source>
        <dbReference type="ARBA" id="ARBA00022679"/>
    </source>
</evidence>
<evidence type="ECO:0000256" key="3">
    <source>
        <dbReference type="ARBA" id="ARBA00023012"/>
    </source>
</evidence>
<organism evidence="6 7">
    <name type="scientific">Frankia torreyi</name>
    <dbReference type="NCBI Taxonomy" id="1856"/>
    <lineage>
        <taxon>Bacteria</taxon>
        <taxon>Bacillati</taxon>
        <taxon>Actinomycetota</taxon>
        <taxon>Actinomycetes</taxon>
        <taxon>Frankiales</taxon>
        <taxon>Frankiaceae</taxon>
        <taxon>Frankia</taxon>
    </lineage>
</organism>
<evidence type="ECO:0000313" key="6">
    <source>
        <dbReference type="EMBL" id="KJE24910.1"/>
    </source>
</evidence>
<keyword evidence="3" id="KW-0902">Two-component regulatory system</keyword>
<dbReference type="AlphaFoldDB" id="A0A0D8BLD2"/>
<keyword evidence="1" id="KW-0808">Transferase</keyword>
<gene>
    <name evidence="6" type="ORF">FF36_00919</name>
</gene>
<dbReference type="SMART" id="SM00065">
    <property type="entry name" value="GAF"/>
    <property type="match status" value="2"/>
</dbReference>
<dbReference type="SUPFAM" id="SSF55874">
    <property type="entry name" value="ATPase domain of HSP90 chaperone/DNA topoisomerase II/histidine kinase"/>
    <property type="match status" value="1"/>
</dbReference>
<evidence type="ECO:0000259" key="4">
    <source>
        <dbReference type="SMART" id="SM00065"/>
    </source>
</evidence>
<evidence type="ECO:0000259" key="5">
    <source>
        <dbReference type="SMART" id="SM00387"/>
    </source>
</evidence>
<dbReference type="InterPro" id="IPR011712">
    <property type="entry name" value="Sig_transdc_His_kin_sub3_dim/P"/>
</dbReference>